<dbReference type="PANTHER" id="PTHR33919">
    <property type="entry name" value="OS09G0127700 PROTEIN"/>
    <property type="match status" value="1"/>
</dbReference>
<keyword evidence="4" id="KW-1185">Reference proteome</keyword>
<keyword evidence="2" id="KW-0472">Membrane</keyword>
<sequence length="73" mass="7664">MAGPDQAARHSSEVLHQTRKGGPCPMKMAVGGIAIAATLGYFVLYSKKKPEASALDVAKVISGTAKPENTRPR</sequence>
<dbReference type="OrthoDB" id="1892673at2759"/>
<evidence type="ECO:0000256" key="2">
    <source>
        <dbReference type="SAM" id="Phobius"/>
    </source>
</evidence>
<gene>
    <name evidence="3" type="ORF">COLO4_18813</name>
</gene>
<accession>A0A1R3J7Q1</accession>
<dbReference type="Proteomes" id="UP000187203">
    <property type="component" value="Unassembled WGS sequence"/>
</dbReference>
<evidence type="ECO:0000313" key="4">
    <source>
        <dbReference type="Proteomes" id="UP000187203"/>
    </source>
</evidence>
<feature type="region of interest" description="Disordered" evidence="1">
    <location>
        <begin position="1"/>
        <end position="22"/>
    </location>
</feature>
<feature type="transmembrane region" description="Helical" evidence="2">
    <location>
        <begin position="28"/>
        <end position="45"/>
    </location>
</feature>
<protein>
    <submittedName>
        <fullName evidence="3">Uncharacterized protein</fullName>
    </submittedName>
</protein>
<dbReference type="PANTHER" id="PTHR33919:SF7">
    <property type="entry name" value="PROTEIN, PUTATIVE-RELATED"/>
    <property type="match status" value="1"/>
</dbReference>
<comment type="caution">
    <text evidence="3">The sequence shown here is derived from an EMBL/GenBank/DDBJ whole genome shotgun (WGS) entry which is preliminary data.</text>
</comment>
<evidence type="ECO:0000256" key="1">
    <source>
        <dbReference type="SAM" id="MobiDB-lite"/>
    </source>
</evidence>
<proteinExistence type="predicted"/>
<keyword evidence="2" id="KW-0812">Transmembrane</keyword>
<keyword evidence="2" id="KW-1133">Transmembrane helix</keyword>
<evidence type="ECO:0000313" key="3">
    <source>
        <dbReference type="EMBL" id="OMO90883.1"/>
    </source>
</evidence>
<dbReference type="AlphaFoldDB" id="A0A1R3J7Q1"/>
<dbReference type="EMBL" id="AWUE01016505">
    <property type="protein sequence ID" value="OMO90883.1"/>
    <property type="molecule type" value="Genomic_DNA"/>
</dbReference>
<name>A0A1R3J7Q1_9ROSI</name>
<organism evidence="3 4">
    <name type="scientific">Corchorus olitorius</name>
    <dbReference type="NCBI Taxonomy" id="93759"/>
    <lineage>
        <taxon>Eukaryota</taxon>
        <taxon>Viridiplantae</taxon>
        <taxon>Streptophyta</taxon>
        <taxon>Embryophyta</taxon>
        <taxon>Tracheophyta</taxon>
        <taxon>Spermatophyta</taxon>
        <taxon>Magnoliopsida</taxon>
        <taxon>eudicotyledons</taxon>
        <taxon>Gunneridae</taxon>
        <taxon>Pentapetalae</taxon>
        <taxon>rosids</taxon>
        <taxon>malvids</taxon>
        <taxon>Malvales</taxon>
        <taxon>Malvaceae</taxon>
        <taxon>Grewioideae</taxon>
        <taxon>Apeibeae</taxon>
        <taxon>Corchorus</taxon>
    </lineage>
</organism>
<reference evidence="4" key="1">
    <citation type="submission" date="2013-09" db="EMBL/GenBank/DDBJ databases">
        <title>Corchorus olitorius genome sequencing.</title>
        <authorList>
            <person name="Alam M."/>
            <person name="Haque M.S."/>
            <person name="Islam M.S."/>
            <person name="Emdad E.M."/>
            <person name="Islam M.M."/>
            <person name="Ahmed B."/>
            <person name="Halim A."/>
            <person name="Hossen Q.M.M."/>
            <person name="Hossain M.Z."/>
            <person name="Ahmed R."/>
            <person name="Khan M.M."/>
            <person name="Islam R."/>
            <person name="Rashid M.M."/>
            <person name="Khan S.A."/>
            <person name="Rahman M.S."/>
            <person name="Alam M."/>
            <person name="Yahiya A.S."/>
            <person name="Khan M.S."/>
            <person name="Azam M.S."/>
            <person name="Haque T."/>
            <person name="Lashkar M.Z.H."/>
            <person name="Akhand A.I."/>
            <person name="Morshed G."/>
            <person name="Roy S."/>
            <person name="Uddin K.S."/>
            <person name="Rabeya T."/>
            <person name="Hossain A.S."/>
            <person name="Chowdhury A."/>
            <person name="Snigdha A.R."/>
            <person name="Mortoza M.S."/>
            <person name="Matin S.A."/>
            <person name="Hoque S.M.E."/>
            <person name="Islam M.K."/>
            <person name="Roy D.K."/>
            <person name="Haider R."/>
            <person name="Moosa M.M."/>
            <person name="Elias S.M."/>
            <person name="Hasan A.M."/>
            <person name="Jahan S."/>
            <person name="Shafiuddin M."/>
            <person name="Mahmood N."/>
            <person name="Shommy N.S."/>
        </authorList>
    </citation>
    <scope>NUCLEOTIDE SEQUENCE [LARGE SCALE GENOMIC DNA]</scope>
    <source>
        <strain evidence="4">cv. O-4</strain>
    </source>
</reference>